<dbReference type="AlphaFoldDB" id="A0A8K0NSR9"/>
<proteinExistence type="predicted"/>
<evidence type="ECO:0000256" key="1">
    <source>
        <dbReference type="SAM" id="SignalP"/>
    </source>
</evidence>
<keyword evidence="1" id="KW-0732">Signal</keyword>
<protein>
    <submittedName>
        <fullName evidence="2">Uncharacterized protein</fullName>
    </submittedName>
</protein>
<organism evidence="2 3">
    <name type="scientific">Filobasidium floriforme</name>
    <dbReference type="NCBI Taxonomy" id="5210"/>
    <lineage>
        <taxon>Eukaryota</taxon>
        <taxon>Fungi</taxon>
        <taxon>Dikarya</taxon>
        <taxon>Basidiomycota</taxon>
        <taxon>Agaricomycotina</taxon>
        <taxon>Tremellomycetes</taxon>
        <taxon>Filobasidiales</taxon>
        <taxon>Filobasidiaceae</taxon>
        <taxon>Filobasidium</taxon>
    </lineage>
</organism>
<comment type="caution">
    <text evidence="2">The sequence shown here is derived from an EMBL/GenBank/DDBJ whole genome shotgun (WGS) entry which is preliminary data.</text>
</comment>
<name>A0A8K0NSR9_9TREE</name>
<dbReference type="EMBL" id="JABELV010000021">
    <property type="protein sequence ID" value="KAG7563075.1"/>
    <property type="molecule type" value="Genomic_DNA"/>
</dbReference>
<dbReference type="Proteomes" id="UP000812966">
    <property type="component" value="Unassembled WGS sequence"/>
</dbReference>
<feature type="signal peptide" evidence="1">
    <location>
        <begin position="1"/>
        <end position="22"/>
    </location>
</feature>
<accession>A0A8K0NSR9</accession>
<gene>
    <name evidence="2" type="ORF">FFLO_01507</name>
</gene>
<feature type="chain" id="PRO_5035426118" evidence="1">
    <location>
        <begin position="23"/>
        <end position="82"/>
    </location>
</feature>
<sequence>MHPTLALLLASALGWLPIFVTASVGDCLASLTFDQAAGDQLQLSQGNFRPGFSYNAALCSSAYYLSVDLVSESGRRQLDCAS</sequence>
<reference evidence="2" key="1">
    <citation type="submission" date="2020-04" db="EMBL/GenBank/DDBJ databases">
        <title>Analysis of mating type loci in Filobasidium floriforme.</title>
        <authorList>
            <person name="Nowrousian M."/>
        </authorList>
    </citation>
    <scope>NUCLEOTIDE SEQUENCE</scope>
    <source>
        <strain evidence="2">CBS 6242</strain>
    </source>
</reference>
<evidence type="ECO:0000313" key="2">
    <source>
        <dbReference type="EMBL" id="KAG7563075.1"/>
    </source>
</evidence>
<evidence type="ECO:0000313" key="3">
    <source>
        <dbReference type="Proteomes" id="UP000812966"/>
    </source>
</evidence>
<keyword evidence="3" id="KW-1185">Reference proteome</keyword>